<dbReference type="EMBL" id="JANPWB010000001">
    <property type="protein sequence ID" value="KAJ1216306.1"/>
    <property type="molecule type" value="Genomic_DNA"/>
</dbReference>
<reference evidence="2" key="1">
    <citation type="journal article" date="2022" name="bioRxiv">
        <title>Sequencing and chromosome-scale assembly of the giantPleurodeles waltlgenome.</title>
        <authorList>
            <person name="Brown T."/>
            <person name="Elewa A."/>
            <person name="Iarovenko S."/>
            <person name="Subramanian E."/>
            <person name="Araus A.J."/>
            <person name="Petzold A."/>
            <person name="Susuki M."/>
            <person name="Suzuki K.-i.T."/>
            <person name="Hayashi T."/>
            <person name="Toyoda A."/>
            <person name="Oliveira C."/>
            <person name="Osipova E."/>
            <person name="Leigh N.D."/>
            <person name="Simon A."/>
            <person name="Yun M.H."/>
        </authorList>
    </citation>
    <scope>NUCLEOTIDE SEQUENCE</scope>
    <source>
        <strain evidence="2">20211129_DDA</strain>
        <tissue evidence="2">Liver</tissue>
    </source>
</reference>
<evidence type="ECO:0000313" key="2">
    <source>
        <dbReference type="EMBL" id="KAJ1216306.1"/>
    </source>
</evidence>
<accession>A0AAV7WTT9</accession>
<comment type="caution">
    <text evidence="2">The sequence shown here is derived from an EMBL/GenBank/DDBJ whole genome shotgun (WGS) entry which is preliminary data.</text>
</comment>
<protein>
    <submittedName>
        <fullName evidence="2">Uncharacterized protein</fullName>
    </submittedName>
</protein>
<keyword evidence="3" id="KW-1185">Reference proteome</keyword>
<gene>
    <name evidence="2" type="ORF">NDU88_003910</name>
</gene>
<evidence type="ECO:0000313" key="3">
    <source>
        <dbReference type="Proteomes" id="UP001066276"/>
    </source>
</evidence>
<dbReference type="Proteomes" id="UP001066276">
    <property type="component" value="Chromosome 1_1"/>
</dbReference>
<dbReference type="AlphaFoldDB" id="A0AAV7WTT9"/>
<organism evidence="2 3">
    <name type="scientific">Pleurodeles waltl</name>
    <name type="common">Iberian ribbed newt</name>
    <dbReference type="NCBI Taxonomy" id="8319"/>
    <lineage>
        <taxon>Eukaryota</taxon>
        <taxon>Metazoa</taxon>
        <taxon>Chordata</taxon>
        <taxon>Craniata</taxon>
        <taxon>Vertebrata</taxon>
        <taxon>Euteleostomi</taxon>
        <taxon>Amphibia</taxon>
        <taxon>Batrachia</taxon>
        <taxon>Caudata</taxon>
        <taxon>Salamandroidea</taxon>
        <taxon>Salamandridae</taxon>
        <taxon>Pleurodelinae</taxon>
        <taxon>Pleurodeles</taxon>
    </lineage>
</organism>
<proteinExistence type="predicted"/>
<feature type="region of interest" description="Disordered" evidence="1">
    <location>
        <begin position="59"/>
        <end position="112"/>
    </location>
</feature>
<sequence length="112" mass="11847">MTVDDVVDEVVTTVFVNKAFVDYAVEVGVDTVTGNKRDCLVDNVLVDVIVNTPDALTLLPPEPAQNRSYSSPGKQLGSRLRPAQNGGEAGDPLQLIPVTTPVTPGNWGGSTR</sequence>
<evidence type="ECO:0000256" key="1">
    <source>
        <dbReference type="SAM" id="MobiDB-lite"/>
    </source>
</evidence>
<name>A0AAV7WTT9_PLEWA</name>